<feature type="transmembrane region" description="Helical" evidence="1">
    <location>
        <begin position="6"/>
        <end position="25"/>
    </location>
</feature>
<sequence>MTTLVIVGLVGVFAFLLIIYMMWLLLGRNSNFYIGVFVLFMFFSISVWLFYIPLYQHIMFEDDISIEVKGNKELYTEDKVLLNLKGEVSDKEENFIPITVAIFYPEEYYEVERASSQFSVVSILENETTPDHFTTDTINLRKKVLDNKEKYQDLQYIKRGEQLTDKKEVYFILDELKNDFGKIEEEIYFNLSEKGKELAKANSEDLTVDVYFLYASHYNENLTIREQNLEVLYEK</sequence>
<feature type="transmembrane region" description="Helical" evidence="1">
    <location>
        <begin position="32"/>
        <end position="51"/>
    </location>
</feature>
<comment type="caution">
    <text evidence="2">The sequence shown here is derived from an EMBL/GenBank/DDBJ whole genome shotgun (WGS) entry which is preliminary data.</text>
</comment>
<keyword evidence="1" id="KW-0812">Transmembrane</keyword>
<dbReference type="Proteomes" id="UP000214588">
    <property type="component" value="Unassembled WGS sequence"/>
</dbReference>
<proteinExistence type="predicted"/>
<keyword evidence="1" id="KW-0472">Membrane</keyword>
<evidence type="ECO:0000256" key="1">
    <source>
        <dbReference type="SAM" id="Phobius"/>
    </source>
</evidence>
<keyword evidence="1" id="KW-1133">Transmembrane helix</keyword>
<dbReference type="OrthoDB" id="9907311at2"/>
<evidence type="ECO:0000313" key="2">
    <source>
        <dbReference type="EMBL" id="OWZ84871.1"/>
    </source>
</evidence>
<protein>
    <submittedName>
        <fullName evidence="2">Uncharacterized protein</fullName>
    </submittedName>
</protein>
<dbReference type="EMBL" id="NIQC01000001">
    <property type="protein sequence ID" value="OWZ84871.1"/>
    <property type="molecule type" value="Genomic_DNA"/>
</dbReference>
<accession>A0A226C131</accession>
<keyword evidence="3" id="KW-1185">Reference proteome</keyword>
<name>A0A226C131_9FIRM</name>
<reference evidence="2 3" key="1">
    <citation type="submission" date="2017-06" db="EMBL/GenBank/DDBJ databases">
        <title>Draft Genome Sequence of Natranaerobius trueperi halophilic, alkalithermophilic bacteria from soda lakes.</title>
        <authorList>
            <person name="Zhao B."/>
        </authorList>
    </citation>
    <scope>NUCLEOTIDE SEQUENCE [LARGE SCALE GENOMIC DNA]</scope>
    <source>
        <strain evidence="2 3">DSM 18760</strain>
    </source>
</reference>
<dbReference type="AlphaFoldDB" id="A0A226C131"/>
<dbReference type="RefSeq" id="WP_089022295.1">
    <property type="nucleotide sequence ID" value="NZ_NIQC01000001.1"/>
</dbReference>
<gene>
    <name evidence="2" type="ORF">CDO51_00235</name>
</gene>
<evidence type="ECO:0000313" key="3">
    <source>
        <dbReference type="Proteomes" id="UP000214588"/>
    </source>
</evidence>
<organism evidence="2 3">
    <name type="scientific">Natranaerobius trueperi</name>
    <dbReference type="NCBI Taxonomy" id="759412"/>
    <lineage>
        <taxon>Bacteria</taxon>
        <taxon>Bacillati</taxon>
        <taxon>Bacillota</taxon>
        <taxon>Clostridia</taxon>
        <taxon>Natranaerobiales</taxon>
        <taxon>Natranaerobiaceae</taxon>
        <taxon>Natranaerobius</taxon>
    </lineage>
</organism>